<evidence type="ECO:0000259" key="5">
    <source>
        <dbReference type="PROSITE" id="PS51194"/>
    </source>
</evidence>
<dbReference type="Pfam" id="PF00176">
    <property type="entry name" value="SNF2-rel_dom"/>
    <property type="match status" value="1"/>
</dbReference>
<dbReference type="InterPro" id="IPR050628">
    <property type="entry name" value="SNF2_RAD54_helicase_TF"/>
</dbReference>
<dbReference type="Pfam" id="PF00271">
    <property type="entry name" value="Helicase_C"/>
    <property type="match status" value="1"/>
</dbReference>
<evidence type="ECO:0000256" key="1">
    <source>
        <dbReference type="ARBA" id="ARBA00022741"/>
    </source>
</evidence>
<keyword evidence="3" id="KW-0067">ATP-binding</keyword>
<feature type="compositionally biased region" description="Acidic residues" evidence="4">
    <location>
        <begin position="601"/>
        <end position="619"/>
    </location>
</feature>
<dbReference type="PANTHER" id="PTHR45626">
    <property type="entry name" value="TRANSCRIPTION TERMINATION FACTOR 2-RELATED"/>
    <property type="match status" value="1"/>
</dbReference>
<feature type="compositionally biased region" description="Acidic residues" evidence="4">
    <location>
        <begin position="1084"/>
        <end position="1094"/>
    </location>
</feature>
<evidence type="ECO:0000256" key="4">
    <source>
        <dbReference type="SAM" id="MobiDB-lite"/>
    </source>
</evidence>
<feature type="domain" description="Helicase C-terminal" evidence="5">
    <location>
        <begin position="925"/>
        <end position="1081"/>
    </location>
</feature>
<dbReference type="InterPro" id="IPR001650">
    <property type="entry name" value="Helicase_C-like"/>
</dbReference>
<evidence type="ECO:0000256" key="3">
    <source>
        <dbReference type="ARBA" id="ARBA00022840"/>
    </source>
</evidence>
<feature type="region of interest" description="Disordered" evidence="4">
    <location>
        <begin position="584"/>
        <end position="625"/>
    </location>
</feature>
<comment type="caution">
    <text evidence="6">The sequence shown here is derived from an EMBL/GenBank/DDBJ whole genome shotgun (WGS) entry which is preliminary data.</text>
</comment>
<evidence type="ECO:0000313" key="6">
    <source>
        <dbReference type="EMBL" id="KAK7538275.1"/>
    </source>
</evidence>
<dbReference type="Proteomes" id="UP001360953">
    <property type="component" value="Unassembled WGS sequence"/>
</dbReference>
<dbReference type="Gene3D" id="3.40.50.300">
    <property type="entry name" value="P-loop containing nucleotide triphosphate hydrolases"/>
    <property type="match status" value="2"/>
</dbReference>
<feature type="compositionally biased region" description="Acidic residues" evidence="4">
    <location>
        <begin position="1116"/>
        <end position="1134"/>
    </location>
</feature>
<gene>
    <name evidence="6" type="ORF">J3D65DRAFT_666984</name>
</gene>
<dbReference type="InterPro" id="IPR014001">
    <property type="entry name" value="Helicase_ATP-bd"/>
</dbReference>
<feature type="region of interest" description="Disordered" evidence="4">
    <location>
        <begin position="1"/>
        <end position="53"/>
    </location>
</feature>
<keyword evidence="2" id="KW-0378">Hydrolase</keyword>
<feature type="compositionally biased region" description="Polar residues" evidence="4">
    <location>
        <begin position="1"/>
        <end position="30"/>
    </location>
</feature>
<accession>A0ABR1LW25</accession>
<keyword evidence="1" id="KW-0547">Nucleotide-binding</keyword>
<feature type="region of interest" description="Disordered" evidence="4">
    <location>
        <begin position="1082"/>
        <end position="1134"/>
    </location>
</feature>
<protein>
    <recommendedName>
        <fullName evidence="5">Helicase C-terminal domain-containing protein</fullName>
    </recommendedName>
</protein>
<organism evidence="6 7">
    <name type="scientific">Phyllosticta citribraziliensis</name>
    <dbReference type="NCBI Taxonomy" id="989973"/>
    <lineage>
        <taxon>Eukaryota</taxon>
        <taxon>Fungi</taxon>
        <taxon>Dikarya</taxon>
        <taxon>Ascomycota</taxon>
        <taxon>Pezizomycotina</taxon>
        <taxon>Dothideomycetes</taxon>
        <taxon>Dothideomycetes incertae sedis</taxon>
        <taxon>Botryosphaeriales</taxon>
        <taxon>Phyllostictaceae</taxon>
        <taxon>Phyllosticta</taxon>
    </lineage>
</organism>
<proteinExistence type="predicted"/>
<keyword evidence="7" id="KW-1185">Reference proteome</keyword>
<dbReference type="SUPFAM" id="SSF52540">
    <property type="entry name" value="P-loop containing nucleoside triphosphate hydrolases"/>
    <property type="match status" value="2"/>
</dbReference>
<dbReference type="EMBL" id="JBBPEH010000005">
    <property type="protein sequence ID" value="KAK7538275.1"/>
    <property type="molecule type" value="Genomic_DNA"/>
</dbReference>
<reference evidence="6 7" key="1">
    <citation type="submission" date="2024-04" db="EMBL/GenBank/DDBJ databases">
        <title>Phyllosticta paracitricarpa is synonymous to the EU quarantine fungus P. citricarpa based on phylogenomic analyses.</title>
        <authorList>
            <consortium name="Lawrence Berkeley National Laboratory"/>
            <person name="Van ingen-buijs V.A."/>
            <person name="Van westerhoven A.C."/>
            <person name="Haridas S."/>
            <person name="Skiadas P."/>
            <person name="Martin F."/>
            <person name="Groenewald J.Z."/>
            <person name="Crous P.W."/>
            <person name="Seidl M.F."/>
        </authorList>
    </citation>
    <scope>NUCLEOTIDE SEQUENCE [LARGE SCALE GENOMIC DNA]</scope>
    <source>
        <strain evidence="6 7">CPC 17464</strain>
    </source>
</reference>
<dbReference type="SMART" id="SM00487">
    <property type="entry name" value="DEXDc"/>
    <property type="match status" value="1"/>
</dbReference>
<sequence>MSLPSTPAKTPRTKTSSPAGSNATLTPSSASKRRSLAESPTDRRNRVSKALKTNPDGASVLDIASIGDSYHRTAGYLNLGVQELQKIIRPAKNQGSDGASIPKDVSGWIANFISVRDVLRTPQSDKGFSIQMTAIKWFLDKEEFGNVLGPLFNDETTQLPLPKDPPAYLPLDKASMYFKVETGQDRARKSHIRWAHLNVLFVVYRILRLLPSGCVTGAPSPDFENARKTLSFHPEDWTRSLCLLKYASTDLKGKKVSHRGQPTAPEFFTLEEKIGSTSTSFTARRSEVERPFQFEPFDDWMRDMLKASTQVRTTEEKEKVQERAVKAMHTAMKSRDSSIQVSQGQQKSFLLALYEKYGREGIRFPEQRQGEGPLAFFNRSEAQNDAEATRSFYELQSALNKTTAQSRTIEEACTALGFPSDPTRWCLRNSTRTLKPHQVLSLDWALQMITTLGFAYLSSDVGMGKTAVAAALILKLLEERKAEQVGQASGSSGFRPTYKPTLILIPRDAMLSLCDDLKAFPDITAYQWYGPPGNSIFNRAIGTSIEDLIEKLDSFDQNDPLTAHQVVVTTYAKYRAMATHLDDHGLHNTKGKGKAAHVQNDAEELDEQDEEEEEDEAGEEGNNKQYGGKYEHLVCYVEGRFGLVILDQAHKAKNPLTRTHVSISRTRPEQLLGLTSTPIMQSPADLLGYIKLAWEVAKSRDLVGETNFHPSRNAYDPLAEQLTDASVVDLPALLPLLNPASFKTHLGYSTSHRNLISSVEHAQQIVKPILRFCFLRFYKGQDLSSFGLNEVAGGEIPRYKPLVMELQYDKYQQQKHDKTFRALIQDRVIGSNDPFHDGWNDHGHVHPAAHKELVQLASNYYHGRIWKKMGSIKADDIHELKARSDSGFKFLFFAIIGRFVVYKTALERVEWIASLHPKWGVLAGILQEVLYKQKSKVLVFVSSPFTHQILDTFLLHLGIQYASINSSVSMDDRDKAYETFNDPEDLTCVMTVNTNLGCSSFQAQRACHITVLLDFPAFPSPRLFDQLIGRTWRMGQEHSPLFITMTTIATYDHILQGIFAHKAILQTAVLADIPTKRQPAVENANDDQNQDEAAQDQATGNANAEEQQEERVQGEADADEAADEAADGATDEFADDAVRKELDSFIERTTELYMEAVGLSSSRLGWDRASCEQVQQLGPCADATRAYSVLPPELGGRAGPRIGQPVVLDVDEDSDLSNDEQQDISAEKHIELTELADKAHKEHNIPWAPNCVDSRRNFRPTAKQIEVAEKFRQEFQRLAHEIKRVIQVFGVPTPIILRDSPTRSTDEYLSPEWTIRATLLGKTVAATAQHWAHMMLGNGQADIGAEVEVSADAVVHLILENTFDHEKLLALSDQSLAEISKEAKKTVCQSIHGKANKSPHLSLPEIYRKVSEMRVVVPATVEGKLVPKTIADFHD</sequence>
<dbReference type="GeneID" id="92035887"/>
<evidence type="ECO:0000313" key="7">
    <source>
        <dbReference type="Proteomes" id="UP001360953"/>
    </source>
</evidence>
<dbReference type="InterPro" id="IPR027417">
    <property type="entry name" value="P-loop_NTPase"/>
</dbReference>
<evidence type="ECO:0000256" key="2">
    <source>
        <dbReference type="ARBA" id="ARBA00022801"/>
    </source>
</evidence>
<dbReference type="InterPro" id="IPR000330">
    <property type="entry name" value="SNF2_N"/>
</dbReference>
<name>A0ABR1LW25_9PEZI</name>
<dbReference type="RefSeq" id="XP_066655962.1">
    <property type="nucleotide sequence ID" value="XM_066802981.1"/>
</dbReference>
<dbReference type="PROSITE" id="PS51194">
    <property type="entry name" value="HELICASE_CTER"/>
    <property type="match status" value="1"/>
</dbReference>